<reference evidence="1 2" key="1">
    <citation type="submission" date="2021-01" db="EMBL/GenBank/DDBJ databases">
        <title>Whole genome shotgun sequence of Plantactinospora mayteni NBRC 109088.</title>
        <authorList>
            <person name="Komaki H."/>
            <person name="Tamura T."/>
        </authorList>
    </citation>
    <scope>NUCLEOTIDE SEQUENCE [LARGE SCALE GENOMIC DNA]</scope>
    <source>
        <strain evidence="1 2">NBRC 109088</strain>
    </source>
</reference>
<protein>
    <recommendedName>
        <fullName evidence="3">DNA-binding protein</fullName>
    </recommendedName>
</protein>
<keyword evidence="2" id="KW-1185">Reference proteome</keyword>
<proteinExistence type="predicted"/>
<dbReference type="Proteomes" id="UP000621500">
    <property type="component" value="Unassembled WGS sequence"/>
</dbReference>
<accession>A0ABQ4F0X3</accession>
<comment type="caution">
    <text evidence="1">The sequence shown here is derived from an EMBL/GenBank/DDBJ whole genome shotgun (WGS) entry which is preliminary data.</text>
</comment>
<organism evidence="1 2">
    <name type="scientific">Plantactinospora mayteni</name>
    <dbReference type="NCBI Taxonomy" id="566021"/>
    <lineage>
        <taxon>Bacteria</taxon>
        <taxon>Bacillati</taxon>
        <taxon>Actinomycetota</taxon>
        <taxon>Actinomycetes</taxon>
        <taxon>Micromonosporales</taxon>
        <taxon>Micromonosporaceae</taxon>
        <taxon>Plantactinospora</taxon>
    </lineage>
</organism>
<sequence length="1074" mass="116740">MWVPAGDGYELSLDGTGLACRDRQGRPCAPIPRQVGATRTYPAWALIQDPDGAQAALAVIPGLDRAASGKPHDAAAVYKELSSRLPVAHQPVFLEHAGRALVAAGDPKRAAVMFARAREVEEAHHLPVDPAIWLAAHREFATAGALSAKSADSFGRRLADLLDPEPALTALVELAVLRTRSGLPPWPALPRQLTSATRRAGRDVGAEQQRLVDRLLPLPAFRESPRPVWSYWRPAIIALANSSPEVRSRLLDLFPVVDGGWWLGVLQDGGALTTFSSDVGAPADWLRRALLQAKKLRGVVPVEFVGLIARLSARLIADGVPVRLHGLGGCGVRMLEVCLQHGVSVVAPAEDSFPGDLHDWLRYRRPNEDLPMLAAHPTFAPLLDQELSDPSDRDRADLERVPALRARLRKVAGTRSAALAELPRHPADDAAVFHALSGLEGRGSAEPGMLYGIQFASRILAGSPDVTGWDNGPDLPGGDTWTSLIGRIGVVALRAVAASTRPERRERLLALLEVWAETIFAEPDGRLRVGVAEAERVLAADATGTAIATGWGERTGERRFVDLRTGDGEPPSLGRVVEVADVPRGWGGADRLRRLVALVRDRGPVPWDTDAVLLLAERTGLSRAGAALVLAGVPGAWRYYTPLLDATERDVLRITTVEVDRAKEELHRVTDEQRLDLLADVLPDEPAELWEPGGLRTVAERVAETWVCLFGRRVRIPEETVSSAGSLATEMSAVDLCASLAEPHTVPLLTTDVDTWLEKAGFEHYRYLRVASADDEADVERLVATLALGVRWAYAALPAGDPVRAGVPATVELLRARLANPGLILTAGSPAFGYRTPGEARAAFGAEPYRGPVPLELETVDDGLAIVVPQGGDVRERLYFRPALLTGDDRCRRLLDVCQYPEALDVVRWLLGEDCDRMLSRIRSGALPEGAFEADPSVTVPDLVAEVSERFDLKPEPAALYLQLLTLLNPTDRHVRRWNGWQPVRHKQAVAALVERGLVVEAKRARAGRGVFLPGGWTEWAKPSLPLETWKADLYGLKLYHGEVTSDGVFWPHRPLPELYATAWQRVRTGDQPG</sequence>
<evidence type="ECO:0000313" key="2">
    <source>
        <dbReference type="Proteomes" id="UP000621500"/>
    </source>
</evidence>
<dbReference type="EMBL" id="BONX01000054">
    <property type="protein sequence ID" value="GIH00562.1"/>
    <property type="molecule type" value="Genomic_DNA"/>
</dbReference>
<gene>
    <name evidence="1" type="ORF">Pma05_71340</name>
</gene>
<evidence type="ECO:0000313" key="1">
    <source>
        <dbReference type="EMBL" id="GIH00562.1"/>
    </source>
</evidence>
<name>A0ABQ4F0X3_9ACTN</name>
<evidence type="ECO:0008006" key="3">
    <source>
        <dbReference type="Google" id="ProtNLM"/>
    </source>
</evidence>